<reference evidence="3 4" key="1">
    <citation type="submission" date="2024-08" db="EMBL/GenBank/DDBJ databases">
        <title>Whole-genome sequencing of halo(alkali)philic microorganisms from hypersaline lakes.</title>
        <authorList>
            <person name="Sorokin D.Y."/>
            <person name="Merkel A.Y."/>
            <person name="Messina E."/>
            <person name="Yakimov M."/>
        </authorList>
    </citation>
    <scope>NUCLEOTIDE SEQUENCE [LARGE SCALE GENOMIC DNA]</scope>
    <source>
        <strain evidence="3 4">AB-hyl4</strain>
    </source>
</reference>
<feature type="region of interest" description="Disordered" evidence="1">
    <location>
        <begin position="1"/>
        <end position="21"/>
    </location>
</feature>
<dbReference type="Pfam" id="PF00583">
    <property type="entry name" value="Acetyltransf_1"/>
    <property type="match status" value="1"/>
</dbReference>
<keyword evidence="3" id="KW-0808">Transferase</keyword>
<gene>
    <name evidence="3" type="ORF">ACERK3_04910</name>
</gene>
<dbReference type="EC" id="2.3.1.-" evidence="3"/>
<evidence type="ECO:0000313" key="4">
    <source>
        <dbReference type="Proteomes" id="UP001575105"/>
    </source>
</evidence>
<accession>A0ABV4U1Z8</accession>
<sequence length="151" mass="16642">MHARPEPDWQTYRGNDTPPPQAAELLGNDVTKRFADYAQGNATTEPIALAAVDEQGRWLAAILLLIEPMQDADETVGSIHQLIVPPASRGQGLAGRLIRRAMTTAKDAGAARLRSTAGWGCPDHLAMYDRLRFDRLNARELPYLVSKPLDR</sequence>
<name>A0ABV4U1Z8_9BACT</name>
<dbReference type="SUPFAM" id="SSF55729">
    <property type="entry name" value="Acyl-CoA N-acyltransferases (Nat)"/>
    <property type="match status" value="1"/>
</dbReference>
<keyword evidence="4" id="KW-1185">Reference proteome</keyword>
<organism evidence="3 4">
    <name type="scientific">Natronomicrosphaera hydrolytica</name>
    <dbReference type="NCBI Taxonomy" id="3242702"/>
    <lineage>
        <taxon>Bacteria</taxon>
        <taxon>Pseudomonadati</taxon>
        <taxon>Planctomycetota</taxon>
        <taxon>Phycisphaerae</taxon>
        <taxon>Phycisphaerales</taxon>
        <taxon>Phycisphaeraceae</taxon>
        <taxon>Natronomicrosphaera</taxon>
    </lineage>
</organism>
<evidence type="ECO:0000313" key="3">
    <source>
        <dbReference type="EMBL" id="MFA9477631.1"/>
    </source>
</evidence>
<feature type="domain" description="N-acetyltransferase" evidence="2">
    <location>
        <begin position="43"/>
        <end position="113"/>
    </location>
</feature>
<dbReference type="GO" id="GO:0016746">
    <property type="term" value="F:acyltransferase activity"/>
    <property type="evidence" value="ECO:0007669"/>
    <property type="project" value="UniProtKB-KW"/>
</dbReference>
<keyword evidence="3" id="KW-0012">Acyltransferase</keyword>
<evidence type="ECO:0000256" key="1">
    <source>
        <dbReference type="SAM" id="MobiDB-lite"/>
    </source>
</evidence>
<proteinExistence type="predicted"/>
<evidence type="ECO:0000259" key="2">
    <source>
        <dbReference type="Pfam" id="PF00583"/>
    </source>
</evidence>
<dbReference type="Proteomes" id="UP001575105">
    <property type="component" value="Unassembled WGS sequence"/>
</dbReference>
<dbReference type="Gene3D" id="3.40.630.30">
    <property type="match status" value="1"/>
</dbReference>
<dbReference type="EMBL" id="JBGUBD010000003">
    <property type="protein sequence ID" value="MFA9477631.1"/>
    <property type="molecule type" value="Genomic_DNA"/>
</dbReference>
<dbReference type="InterPro" id="IPR016181">
    <property type="entry name" value="Acyl_CoA_acyltransferase"/>
</dbReference>
<dbReference type="RefSeq" id="WP_425344560.1">
    <property type="nucleotide sequence ID" value="NZ_JBGUBD010000003.1"/>
</dbReference>
<dbReference type="InterPro" id="IPR000182">
    <property type="entry name" value="GNAT_dom"/>
</dbReference>
<dbReference type="CDD" id="cd04301">
    <property type="entry name" value="NAT_SF"/>
    <property type="match status" value="1"/>
</dbReference>
<protein>
    <submittedName>
        <fullName evidence="3">GNAT family N-acetyltransferase</fullName>
        <ecNumber evidence="3">2.3.1.-</ecNumber>
    </submittedName>
</protein>
<comment type="caution">
    <text evidence="3">The sequence shown here is derived from an EMBL/GenBank/DDBJ whole genome shotgun (WGS) entry which is preliminary data.</text>
</comment>